<name>A0A0F9FN89_9ZZZZ</name>
<comment type="caution">
    <text evidence="1">The sequence shown here is derived from an EMBL/GenBank/DDBJ whole genome shotgun (WGS) entry which is preliminary data.</text>
</comment>
<sequence>IIGWDVIISDDGYNTFILEGNSCPGVNAATAGRILNAIEGTSYDS</sequence>
<reference evidence="1" key="1">
    <citation type="journal article" date="2015" name="Nature">
        <title>Complex archaea that bridge the gap between prokaryotes and eukaryotes.</title>
        <authorList>
            <person name="Spang A."/>
            <person name="Saw J.H."/>
            <person name="Jorgensen S.L."/>
            <person name="Zaremba-Niedzwiedzka K."/>
            <person name="Martijn J."/>
            <person name="Lind A.E."/>
            <person name="van Eijk R."/>
            <person name="Schleper C."/>
            <person name="Guy L."/>
            <person name="Ettema T.J."/>
        </authorList>
    </citation>
    <scope>NUCLEOTIDE SEQUENCE</scope>
</reference>
<proteinExistence type="predicted"/>
<protein>
    <recommendedName>
        <fullName evidence="2">ATP-grasp domain-containing protein</fullName>
    </recommendedName>
</protein>
<gene>
    <name evidence="1" type="ORF">LCGC14_1930230</name>
</gene>
<feature type="non-terminal residue" evidence="1">
    <location>
        <position position="1"/>
    </location>
</feature>
<accession>A0A0F9FN89</accession>
<dbReference type="EMBL" id="LAZR01020716">
    <property type="protein sequence ID" value="KKL87884.1"/>
    <property type="molecule type" value="Genomic_DNA"/>
</dbReference>
<evidence type="ECO:0000313" key="1">
    <source>
        <dbReference type="EMBL" id="KKL87884.1"/>
    </source>
</evidence>
<evidence type="ECO:0008006" key="2">
    <source>
        <dbReference type="Google" id="ProtNLM"/>
    </source>
</evidence>
<dbReference type="AlphaFoldDB" id="A0A0F9FN89"/>
<organism evidence="1">
    <name type="scientific">marine sediment metagenome</name>
    <dbReference type="NCBI Taxonomy" id="412755"/>
    <lineage>
        <taxon>unclassified sequences</taxon>
        <taxon>metagenomes</taxon>
        <taxon>ecological metagenomes</taxon>
    </lineage>
</organism>